<keyword evidence="2" id="KW-0808">Transferase</keyword>
<dbReference type="GO" id="GO:0006730">
    <property type="term" value="P:one-carbon metabolic process"/>
    <property type="evidence" value="ECO:0007669"/>
    <property type="project" value="TreeGrafter"/>
</dbReference>
<dbReference type="Gene3D" id="3.30.46.10">
    <property type="entry name" value="Glycine N-methyltransferase, chain A, domain 1"/>
    <property type="match status" value="1"/>
</dbReference>
<dbReference type="SUPFAM" id="SSF53335">
    <property type="entry name" value="S-adenosyl-L-methionine-dependent methyltransferases"/>
    <property type="match status" value="1"/>
</dbReference>
<evidence type="ECO:0000256" key="3">
    <source>
        <dbReference type="ARBA" id="ARBA00022691"/>
    </source>
</evidence>
<dbReference type="GO" id="GO:0005829">
    <property type="term" value="C:cytosol"/>
    <property type="evidence" value="ECO:0007669"/>
    <property type="project" value="TreeGrafter"/>
</dbReference>
<reference evidence="5" key="1">
    <citation type="submission" date="2018-05" db="EMBL/GenBank/DDBJ databases">
        <authorList>
            <person name="Lanie J.A."/>
            <person name="Ng W.-L."/>
            <person name="Kazmierczak K.M."/>
            <person name="Andrzejewski T.M."/>
            <person name="Davidsen T.M."/>
            <person name="Wayne K.J."/>
            <person name="Tettelin H."/>
            <person name="Glass J.I."/>
            <person name="Rusch D."/>
            <person name="Podicherti R."/>
            <person name="Tsui H.-C.T."/>
            <person name="Winkler M.E."/>
        </authorList>
    </citation>
    <scope>NUCLEOTIDE SEQUENCE</scope>
</reference>
<dbReference type="GO" id="GO:0017174">
    <property type="term" value="F:glycine N-methyltransferase activity"/>
    <property type="evidence" value="ECO:0007669"/>
    <property type="project" value="InterPro"/>
</dbReference>
<dbReference type="Pfam" id="PF13649">
    <property type="entry name" value="Methyltransf_25"/>
    <property type="match status" value="1"/>
</dbReference>
<evidence type="ECO:0000259" key="4">
    <source>
        <dbReference type="Pfam" id="PF13649"/>
    </source>
</evidence>
<dbReference type="EMBL" id="UINC01003390">
    <property type="protein sequence ID" value="SVA05919.1"/>
    <property type="molecule type" value="Genomic_DNA"/>
</dbReference>
<evidence type="ECO:0000256" key="2">
    <source>
        <dbReference type="ARBA" id="ARBA00022679"/>
    </source>
</evidence>
<dbReference type="GO" id="GO:1901052">
    <property type="term" value="P:sarcosine metabolic process"/>
    <property type="evidence" value="ECO:0007669"/>
    <property type="project" value="TreeGrafter"/>
</dbReference>
<dbReference type="InterPro" id="IPR029063">
    <property type="entry name" value="SAM-dependent_MTases_sf"/>
</dbReference>
<evidence type="ECO:0000313" key="5">
    <source>
        <dbReference type="EMBL" id="SVA05919.1"/>
    </source>
</evidence>
<sequence>MPPENNSKLFISEYTTEFVDRWDELIDWEKRSESEGGFFERILNDNNARTVLDIASGTGYHTVNLYLNGFVVTGSDGSANMVAKAKENAERFGLKNARLVEAQWTSLSTVFPDEKFDAIICLGNAFTHLFDDDERRKALHEIYKLLNHRGVAVIDHRNYDTMLDKGFSSKHQSYYLGETVEVQPEELSQESVRLRYSYSDGSVHHLTVCPIRQEHLTNLLQETGFQEVECYGDFKADYDHYDP</sequence>
<dbReference type="GO" id="GO:1904047">
    <property type="term" value="F:S-adenosyl-L-methionine binding"/>
    <property type="evidence" value="ECO:0007669"/>
    <property type="project" value="TreeGrafter"/>
</dbReference>
<name>A0A381SQZ5_9ZZZZ</name>
<dbReference type="InterPro" id="IPR041698">
    <property type="entry name" value="Methyltransf_25"/>
</dbReference>
<dbReference type="GO" id="GO:0046500">
    <property type="term" value="P:S-adenosylmethionine metabolic process"/>
    <property type="evidence" value="ECO:0007669"/>
    <property type="project" value="TreeGrafter"/>
</dbReference>
<feature type="non-terminal residue" evidence="5">
    <location>
        <position position="243"/>
    </location>
</feature>
<dbReference type="GO" id="GO:0006111">
    <property type="term" value="P:regulation of gluconeogenesis"/>
    <property type="evidence" value="ECO:0007669"/>
    <property type="project" value="TreeGrafter"/>
</dbReference>
<accession>A0A381SQZ5</accession>
<dbReference type="PROSITE" id="PS51600">
    <property type="entry name" value="SAM_GNMT"/>
    <property type="match status" value="1"/>
</dbReference>
<dbReference type="GO" id="GO:0046498">
    <property type="term" value="P:S-adenosylhomocysteine metabolic process"/>
    <property type="evidence" value="ECO:0007669"/>
    <property type="project" value="TreeGrafter"/>
</dbReference>
<dbReference type="PANTHER" id="PTHR16458">
    <property type="entry name" value="GLYCINE N-METHYLTRANSFERASE"/>
    <property type="match status" value="1"/>
</dbReference>
<dbReference type="GO" id="GO:0016594">
    <property type="term" value="F:glycine binding"/>
    <property type="evidence" value="ECO:0007669"/>
    <property type="project" value="TreeGrafter"/>
</dbReference>
<dbReference type="GO" id="GO:0051289">
    <property type="term" value="P:protein homotetramerization"/>
    <property type="evidence" value="ECO:0007669"/>
    <property type="project" value="TreeGrafter"/>
</dbReference>
<dbReference type="AlphaFoldDB" id="A0A381SQZ5"/>
<dbReference type="CDD" id="cd02440">
    <property type="entry name" value="AdoMet_MTases"/>
    <property type="match status" value="1"/>
</dbReference>
<protein>
    <recommendedName>
        <fullName evidence="4">Methyltransferase domain-containing protein</fullName>
    </recommendedName>
</protein>
<proteinExistence type="predicted"/>
<dbReference type="GO" id="GO:0042802">
    <property type="term" value="F:identical protein binding"/>
    <property type="evidence" value="ECO:0007669"/>
    <property type="project" value="TreeGrafter"/>
</dbReference>
<feature type="domain" description="Methyltransferase" evidence="4">
    <location>
        <begin position="51"/>
        <end position="150"/>
    </location>
</feature>
<keyword evidence="1" id="KW-0489">Methyltransferase</keyword>
<dbReference type="GO" id="GO:0032259">
    <property type="term" value="P:methylation"/>
    <property type="evidence" value="ECO:0007669"/>
    <property type="project" value="UniProtKB-KW"/>
</dbReference>
<dbReference type="PANTHER" id="PTHR16458:SF2">
    <property type="entry name" value="GLYCINE N-METHYLTRANSFERASE"/>
    <property type="match status" value="1"/>
</dbReference>
<dbReference type="Gene3D" id="3.40.50.150">
    <property type="entry name" value="Vaccinia Virus protein VP39"/>
    <property type="match status" value="1"/>
</dbReference>
<feature type="non-terminal residue" evidence="5">
    <location>
        <position position="1"/>
    </location>
</feature>
<dbReference type="InterPro" id="IPR014369">
    <property type="entry name" value="Gly/Sar_N_MeTrfase"/>
</dbReference>
<gene>
    <name evidence="5" type="ORF">METZ01_LOCUS58773</name>
</gene>
<organism evidence="5">
    <name type="scientific">marine metagenome</name>
    <dbReference type="NCBI Taxonomy" id="408172"/>
    <lineage>
        <taxon>unclassified sequences</taxon>
        <taxon>metagenomes</taxon>
        <taxon>ecological metagenomes</taxon>
    </lineage>
</organism>
<keyword evidence="3" id="KW-0949">S-adenosyl-L-methionine</keyword>
<evidence type="ECO:0000256" key="1">
    <source>
        <dbReference type="ARBA" id="ARBA00022603"/>
    </source>
</evidence>